<evidence type="ECO:0000256" key="1">
    <source>
        <dbReference type="ARBA" id="ARBA00022679"/>
    </source>
</evidence>
<evidence type="ECO:0000256" key="2">
    <source>
        <dbReference type="ARBA" id="ARBA00022832"/>
    </source>
</evidence>
<dbReference type="NCBIfam" id="TIGR00515">
    <property type="entry name" value="accD"/>
    <property type="match status" value="1"/>
</dbReference>
<dbReference type="InterPro" id="IPR034733">
    <property type="entry name" value="AcCoA_carboxyl_beta"/>
</dbReference>
<dbReference type="PANTHER" id="PTHR42995:SF5">
    <property type="entry name" value="ACETYL-COENZYME A CARBOXYLASE CARBOXYL TRANSFERASE SUBUNIT BETA, CHLOROPLASTIC"/>
    <property type="match status" value="1"/>
</dbReference>
<dbReference type="GO" id="GO:0016743">
    <property type="term" value="F:carboxyl- or carbamoyltransferase activity"/>
    <property type="evidence" value="ECO:0007669"/>
    <property type="project" value="UniProtKB-UniRule"/>
</dbReference>
<feature type="domain" description="CoA carboxyltransferase N-terminal" evidence="6">
    <location>
        <begin position="26"/>
        <end position="295"/>
    </location>
</feature>
<evidence type="ECO:0000259" key="6">
    <source>
        <dbReference type="PROSITE" id="PS50980"/>
    </source>
</evidence>
<dbReference type="Gene3D" id="3.90.226.10">
    <property type="entry name" value="2-enoyl-CoA Hydratase, Chain A, domain 1"/>
    <property type="match status" value="1"/>
</dbReference>
<feature type="compositionally biased region" description="Basic and acidic residues" evidence="5">
    <location>
        <begin position="328"/>
        <end position="345"/>
    </location>
</feature>
<comment type="caution">
    <text evidence="7">The sequence shown here is derived from an EMBL/GenBank/DDBJ whole genome shotgun (WGS) entry which is preliminary data.</text>
</comment>
<keyword evidence="8" id="KW-1185">Reference proteome</keyword>
<evidence type="ECO:0000256" key="4">
    <source>
        <dbReference type="HAMAP-Rule" id="MF_01395"/>
    </source>
</evidence>
<dbReference type="GO" id="GO:0005524">
    <property type="term" value="F:ATP binding"/>
    <property type="evidence" value="ECO:0007669"/>
    <property type="project" value="UniProtKB-KW"/>
</dbReference>
<dbReference type="EC" id="2.1.3.15" evidence="4"/>
<evidence type="ECO:0000313" key="8">
    <source>
        <dbReference type="Proteomes" id="UP000440694"/>
    </source>
</evidence>
<organism evidence="7 8">
    <name type="scientific">Hyphomicrobium album</name>
    <dbReference type="NCBI Taxonomy" id="2665159"/>
    <lineage>
        <taxon>Bacteria</taxon>
        <taxon>Pseudomonadati</taxon>
        <taxon>Pseudomonadota</taxon>
        <taxon>Alphaproteobacteria</taxon>
        <taxon>Hyphomicrobiales</taxon>
        <taxon>Hyphomicrobiaceae</taxon>
        <taxon>Hyphomicrobium</taxon>
    </lineage>
</organism>
<dbReference type="GO" id="GO:0006633">
    <property type="term" value="P:fatty acid biosynthetic process"/>
    <property type="evidence" value="ECO:0007669"/>
    <property type="project" value="UniProtKB-KW"/>
</dbReference>
<keyword evidence="7" id="KW-0436">Ligase</keyword>
<dbReference type="EMBL" id="WMBQ01000001">
    <property type="protein sequence ID" value="MTD94268.1"/>
    <property type="molecule type" value="Genomic_DNA"/>
</dbReference>
<dbReference type="PRINTS" id="PR01070">
    <property type="entry name" value="ACCCTRFRASEB"/>
</dbReference>
<dbReference type="GO" id="GO:2001295">
    <property type="term" value="P:malonyl-CoA biosynthetic process"/>
    <property type="evidence" value="ECO:0007669"/>
    <property type="project" value="UniProtKB-UniRule"/>
</dbReference>
<reference evidence="7 8" key="1">
    <citation type="submission" date="2019-11" db="EMBL/GenBank/DDBJ databases">
        <title>Identification of a novel strain.</title>
        <authorList>
            <person name="Xu Q."/>
            <person name="Wang G."/>
        </authorList>
    </citation>
    <scope>NUCLEOTIDE SEQUENCE [LARGE SCALE GENOMIC DNA]</scope>
    <source>
        <strain evidence="8">xq</strain>
    </source>
</reference>
<accession>A0A6I3KII5</accession>
<gene>
    <name evidence="4" type="primary">accD</name>
    <name evidence="7" type="ORF">GIW81_07955</name>
</gene>
<proteinExistence type="inferred from homology"/>
<comment type="subunit">
    <text evidence="4">Acetyl-CoA carboxylase is a heterohexamer composed of biotin carboxyl carrier protein (AccB), biotin carboxylase (AccC) and two subunits each of ACCase subunit alpha (AccA) and ACCase subunit beta (AccD).</text>
</comment>
<evidence type="ECO:0000256" key="3">
    <source>
        <dbReference type="ARBA" id="ARBA00023160"/>
    </source>
</evidence>
<keyword evidence="4" id="KW-0067">ATP-binding</keyword>
<comment type="pathway">
    <text evidence="4">Lipid metabolism; malonyl-CoA biosynthesis; malonyl-CoA from acetyl-CoA: step 1/1.</text>
</comment>
<keyword evidence="3 4" id="KW-0275">Fatty acid biosynthesis</keyword>
<dbReference type="Proteomes" id="UP000440694">
    <property type="component" value="Unassembled WGS sequence"/>
</dbReference>
<comment type="catalytic activity">
    <reaction evidence="4">
        <text>N(6)-carboxybiotinyl-L-lysyl-[protein] + acetyl-CoA = N(6)-biotinyl-L-lysyl-[protein] + malonyl-CoA</text>
        <dbReference type="Rhea" id="RHEA:54728"/>
        <dbReference type="Rhea" id="RHEA-COMP:10505"/>
        <dbReference type="Rhea" id="RHEA-COMP:10506"/>
        <dbReference type="ChEBI" id="CHEBI:57288"/>
        <dbReference type="ChEBI" id="CHEBI:57384"/>
        <dbReference type="ChEBI" id="CHEBI:83144"/>
        <dbReference type="ChEBI" id="CHEBI:83145"/>
        <dbReference type="EC" id="2.1.3.15"/>
    </reaction>
</comment>
<dbReference type="GO" id="GO:0003989">
    <property type="term" value="F:acetyl-CoA carboxylase activity"/>
    <property type="evidence" value="ECO:0007669"/>
    <property type="project" value="InterPro"/>
</dbReference>
<feature type="region of interest" description="Disordered" evidence="5">
    <location>
        <begin position="293"/>
        <end position="362"/>
    </location>
</feature>
<dbReference type="InterPro" id="IPR011762">
    <property type="entry name" value="COA_CT_N"/>
</dbReference>
<dbReference type="HAMAP" id="MF_01395">
    <property type="entry name" value="AcetylCoA_CT_beta"/>
    <property type="match status" value="1"/>
</dbReference>
<dbReference type="RefSeq" id="WP_324614933.1">
    <property type="nucleotide sequence ID" value="NZ_WMBQ01000001.1"/>
</dbReference>
<comment type="function">
    <text evidence="4">Component of the acetyl coenzyme A carboxylase (ACC) complex. Biotin carboxylase (BC) catalyzes the carboxylation of biotin on its carrier protein (BCCP) and then the CO(2) group is transferred by the transcarboxylase to acetyl-CoA to form malonyl-CoA.</text>
</comment>
<dbReference type="InterPro" id="IPR029045">
    <property type="entry name" value="ClpP/crotonase-like_dom_sf"/>
</dbReference>
<comment type="subcellular location">
    <subcellularLocation>
        <location evidence="4">Cytoplasm</location>
    </subcellularLocation>
</comment>
<dbReference type="Pfam" id="PF01039">
    <property type="entry name" value="Carboxyl_trans"/>
    <property type="match status" value="1"/>
</dbReference>
<keyword evidence="4" id="KW-0443">Lipid metabolism</keyword>
<dbReference type="InterPro" id="IPR000438">
    <property type="entry name" value="Acetyl_CoA_COase_Trfase_b_su"/>
</dbReference>
<dbReference type="AlphaFoldDB" id="A0A6I3KII5"/>
<sequence>MNWINNVVRPKIRSFLTTKREVPDNLWIKCPETGQMVFYKDLEANQFVVPGSNYHMRMGADVRLQHLFDGGHYDRVPVPPVAQDPLKFRDGRRYSERLKDAKANTEMEDAVLVADGKLDGQAIVAAAQDFRFMAGSLGMAAGEAVIAGMTRAAEKKSPFILFAASGGARMQEGILSLMQMPRTTIAVQRLREAKLPYIVVLTDPTTGGVTASYAMLGDIHIAEPGALICFAGPRVIQQTIREQLPEGFQRAEYLLAHGMIDMVVHRHQLRETLSRLCHLLMNERPVKTVDKKKLNGKTHTTNGSGVEANLIGSRNGSTPAIEPEIVGPEERFDPARIEHHERQHDDDEDVPATRSQRPKDRH</sequence>
<keyword evidence="4" id="KW-0547">Nucleotide-binding</keyword>
<dbReference type="PANTHER" id="PTHR42995">
    <property type="entry name" value="ACETYL-COENZYME A CARBOXYLASE CARBOXYL TRANSFERASE SUBUNIT BETA, CHLOROPLASTIC"/>
    <property type="match status" value="1"/>
</dbReference>
<keyword evidence="4" id="KW-0444">Lipid biosynthesis</keyword>
<evidence type="ECO:0000313" key="7">
    <source>
        <dbReference type="EMBL" id="MTD94268.1"/>
    </source>
</evidence>
<dbReference type="PROSITE" id="PS50980">
    <property type="entry name" value="COA_CT_NTER"/>
    <property type="match status" value="1"/>
</dbReference>
<dbReference type="UniPathway" id="UPA00655">
    <property type="reaction ID" value="UER00711"/>
</dbReference>
<dbReference type="SUPFAM" id="SSF52096">
    <property type="entry name" value="ClpP/crotonase"/>
    <property type="match status" value="1"/>
</dbReference>
<comment type="caution">
    <text evidence="4">Lacks conserved residue(s) required for the propagation of feature annotation.</text>
</comment>
<comment type="similarity">
    <text evidence="4">Belongs to the AccD/PCCB family.</text>
</comment>
<evidence type="ECO:0000256" key="5">
    <source>
        <dbReference type="SAM" id="MobiDB-lite"/>
    </source>
</evidence>
<dbReference type="GO" id="GO:0009329">
    <property type="term" value="C:acetate CoA-transferase complex"/>
    <property type="evidence" value="ECO:0007669"/>
    <property type="project" value="TreeGrafter"/>
</dbReference>
<name>A0A6I3KII5_9HYPH</name>
<keyword evidence="1 4" id="KW-0808">Transferase</keyword>
<keyword evidence="4" id="KW-0963">Cytoplasm</keyword>
<keyword evidence="2 4" id="KW-0276">Fatty acid metabolism</keyword>
<protein>
    <recommendedName>
        <fullName evidence="4">Acetyl-coenzyme A carboxylase carboxyl transferase subunit beta</fullName>
        <shortName evidence="4">ACCase subunit beta</shortName>
        <shortName evidence="4">Acetyl-CoA carboxylase carboxyltransferase subunit beta</shortName>
        <ecNumber evidence="4">2.1.3.15</ecNumber>
    </recommendedName>
</protein>